<accession>A0A126PZZ4</accession>
<dbReference type="RefSeq" id="WP_061095091.1">
    <property type="nucleotide sequence ID" value="NZ_CP014323.1"/>
</dbReference>
<reference evidence="1 2" key="1">
    <citation type="submission" date="2015-12" db="EMBL/GenBank/DDBJ databases">
        <authorList>
            <person name="Shamseldin A."/>
            <person name="Moawad H."/>
            <person name="Abd El-Rahim W.M."/>
            <person name="Sadowsky M.J."/>
        </authorList>
    </citation>
    <scope>NUCLEOTIDE SEQUENCE [LARGE SCALE GENOMIC DNA]</scope>
    <source>
        <strain evidence="1 2">D7</strain>
    </source>
</reference>
<gene>
    <name evidence="1" type="ORF">AVL55_10450</name>
</gene>
<dbReference type="AlphaFoldDB" id="A0A126PZZ4"/>
<dbReference type="GeneID" id="56269329"/>
<dbReference type="Proteomes" id="UP000063991">
    <property type="component" value="Chromosome"/>
</dbReference>
<evidence type="ECO:0000313" key="1">
    <source>
        <dbReference type="EMBL" id="AMJ98552.1"/>
    </source>
</evidence>
<proteinExistence type="predicted"/>
<dbReference type="EMBL" id="CP014323">
    <property type="protein sequence ID" value="AMJ98552.1"/>
    <property type="molecule type" value="Genomic_DNA"/>
</dbReference>
<evidence type="ECO:0000313" key="2">
    <source>
        <dbReference type="Proteomes" id="UP000063991"/>
    </source>
</evidence>
<organism evidence="1 2">
    <name type="scientific">Alteromonas macleodii</name>
    <name type="common">Pseudoalteromonas macleodii</name>
    <dbReference type="NCBI Taxonomy" id="28108"/>
    <lineage>
        <taxon>Bacteria</taxon>
        <taxon>Pseudomonadati</taxon>
        <taxon>Pseudomonadota</taxon>
        <taxon>Gammaproteobacteria</taxon>
        <taxon>Alteromonadales</taxon>
        <taxon>Alteromonadaceae</taxon>
        <taxon>Alteromonas/Salinimonas group</taxon>
        <taxon>Alteromonas</taxon>
    </lineage>
</organism>
<name>A0A126PZZ4_ALTMA</name>
<protein>
    <submittedName>
        <fullName evidence="1">Uncharacterized protein</fullName>
    </submittedName>
</protein>
<sequence length="109" mass="12134">MEENQKPEKQWLVLIQGTSLHAYIKTSEPTYLLAFIFSLLTFVIVIVAILQITVGDLLTADKNPFPYVLKLITAGSFSMSLSNLFAKKIIAFITCAISAAFALFLLRYA</sequence>